<dbReference type="InterPro" id="IPR000878">
    <property type="entry name" value="4pyrrol_Mease"/>
</dbReference>
<dbReference type="InterPro" id="IPR014776">
    <property type="entry name" value="4pyrrole_Mease_sub2"/>
</dbReference>
<dbReference type="Pfam" id="PF01135">
    <property type="entry name" value="PCMT"/>
    <property type="match status" value="1"/>
</dbReference>
<dbReference type="STRING" id="545694.TREPR_0525"/>
<dbReference type="EMBL" id="CP001843">
    <property type="protein sequence ID" value="AEF86059.1"/>
    <property type="molecule type" value="Genomic_DNA"/>
</dbReference>
<name>F5YLB7_TREPZ</name>
<dbReference type="eggNOG" id="COG2242">
    <property type="taxonomic scope" value="Bacteria"/>
</dbReference>
<comment type="pathway">
    <text evidence="1">Cofactor biosynthesis; adenosylcobalamin biosynthesis.</text>
</comment>
<dbReference type="Gene3D" id="3.40.50.150">
    <property type="entry name" value="Vaccinia Virus protein VP39"/>
    <property type="match status" value="1"/>
</dbReference>
<dbReference type="HOGENOM" id="CLU_031955_1_2_12"/>
<evidence type="ECO:0000313" key="8">
    <source>
        <dbReference type="Proteomes" id="UP000009223"/>
    </source>
</evidence>
<evidence type="ECO:0000256" key="3">
    <source>
        <dbReference type="ARBA" id="ARBA00022603"/>
    </source>
</evidence>
<dbReference type="InterPro" id="IPR029063">
    <property type="entry name" value="SAM-dependent_MTases_sf"/>
</dbReference>
<keyword evidence="3 7" id="KW-0489">Methyltransferase</keyword>
<proteinExistence type="predicted"/>
<keyword evidence="4 7" id="KW-0808">Transferase</keyword>
<dbReference type="InterPro" id="IPR035996">
    <property type="entry name" value="4pyrrol_Methylase_sf"/>
</dbReference>
<gene>
    <name evidence="7" type="ordered locus">TREPR_0525</name>
</gene>
<dbReference type="GO" id="GO:0008276">
    <property type="term" value="F:protein methyltransferase activity"/>
    <property type="evidence" value="ECO:0007669"/>
    <property type="project" value="InterPro"/>
</dbReference>
<protein>
    <submittedName>
        <fullName evidence="7">Precorrin-6y C5,15-methyltransferase (Decarboxylating)</fullName>
    </submittedName>
</protein>
<evidence type="ECO:0000313" key="7">
    <source>
        <dbReference type="EMBL" id="AEF86059.1"/>
    </source>
</evidence>
<dbReference type="PANTHER" id="PTHR43182">
    <property type="entry name" value="COBALT-PRECORRIN-6B C(15)-METHYLTRANSFERASE (DECARBOXYLATING)"/>
    <property type="match status" value="1"/>
</dbReference>
<dbReference type="AlphaFoldDB" id="F5YLB7"/>
<keyword evidence="8" id="KW-1185">Reference proteome</keyword>
<dbReference type="NCBIfam" id="TIGR02467">
    <property type="entry name" value="CbiE"/>
    <property type="match status" value="1"/>
</dbReference>
<dbReference type="SUPFAM" id="SSF53790">
    <property type="entry name" value="Tetrapyrrole methylase"/>
    <property type="match status" value="1"/>
</dbReference>
<reference evidence="8" key="1">
    <citation type="submission" date="2009-12" db="EMBL/GenBank/DDBJ databases">
        <title>Complete sequence of Treponema primitia strain ZAS-2.</title>
        <authorList>
            <person name="Tetu S.G."/>
            <person name="Matson E."/>
            <person name="Ren Q."/>
            <person name="Seshadri R."/>
            <person name="Elbourne L."/>
            <person name="Hassan K.A."/>
            <person name="Durkin A."/>
            <person name="Radune D."/>
            <person name="Mohamoud Y."/>
            <person name="Shay R."/>
            <person name="Jin S."/>
            <person name="Zhang X."/>
            <person name="Lucey K."/>
            <person name="Ballor N.R."/>
            <person name="Ottesen E."/>
            <person name="Rosenthal R."/>
            <person name="Allen A."/>
            <person name="Leadbetter J.R."/>
            <person name="Paulsen I.T."/>
        </authorList>
    </citation>
    <scope>NUCLEOTIDE SEQUENCE [LARGE SCALE GENOMIC DNA]</scope>
    <source>
        <strain evidence="8">ATCC BAA-887 / DSM 12427 / ZAS-2</strain>
    </source>
</reference>
<evidence type="ECO:0000256" key="2">
    <source>
        <dbReference type="ARBA" id="ARBA00022573"/>
    </source>
</evidence>
<evidence type="ECO:0000256" key="4">
    <source>
        <dbReference type="ARBA" id="ARBA00022679"/>
    </source>
</evidence>
<dbReference type="InterPro" id="IPR014008">
    <property type="entry name" value="Cbl_synth_MTase_CbiT"/>
</dbReference>
<dbReference type="CDD" id="cd11644">
    <property type="entry name" value="Precorrin-6Y-MT"/>
    <property type="match status" value="1"/>
</dbReference>
<evidence type="ECO:0000259" key="6">
    <source>
        <dbReference type="Pfam" id="PF00590"/>
    </source>
</evidence>
<sequence>MKQIVIVGTGMGPSSISGEGMKALGDAEVWFGASRLLELLKPFFAEKTVYPIYKPGEILEAIKNRDENSFAVLVSGDTGFYSAAAGICEALSDYEPRLIPGVSSIAYFCARLGIPWQDAALLSVHGRDLSALTGLVRRNHHTFCLTGNNAAALGEALCATGYGDITVHAGENLGSAEERIRTITARELSASDIARETPLQNARETPLQVAERTSLHIAPLSVLLFVNEAPDDRIRFGLPDEVFVRSEGIPMTKSEIRALSLAKLALRPGDICWDIGAGTGSVTVEMAMAAYRGKVYAVERQGNVLGLISQNCWAFHLGNVEPIAGEAPGGLAELPPPDAVFIGGSGGNLKEILTVILEKNSRARIVITAITLETAAAALALLPGAELTQVSAARAKKAGDSHLFIGQNPVMIISAGGWE</sequence>
<dbReference type="UniPathway" id="UPA00148"/>
<dbReference type="GO" id="GO:0009236">
    <property type="term" value="P:cobalamin biosynthetic process"/>
    <property type="evidence" value="ECO:0007669"/>
    <property type="project" value="UniProtKB-UniPathway"/>
</dbReference>
<dbReference type="SUPFAM" id="SSF53335">
    <property type="entry name" value="S-adenosyl-L-methionine-dependent methyltransferases"/>
    <property type="match status" value="1"/>
</dbReference>
<dbReference type="InterPro" id="IPR012818">
    <property type="entry name" value="CbiE"/>
</dbReference>
<organism evidence="7 8">
    <name type="scientific">Treponema primitia (strain ATCC BAA-887 / DSM 12427 / ZAS-2)</name>
    <dbReference type="NCBI Taxonomy" id="545694"/>
    <lineage>
        <taxon>Bacteria</taxon>
        <taxon>Pseudomonadati</taxon>
        <taxon>Spirochaetota</taxon>
        <taxon>Spirochaetia</taxon>
        <taxon>Spirochaetales</taxon>
        <taxon>Treponemataceae</taxon>
        <taxon>Treponema</taxon>
    </lineage>
</organism>
<evidence type="ECO:0000256" key="1">
    <source>
        <dbReference type="ARBA" id="ARBA00004953"/>
    </source>
</evidence>
<dbReference type="InterPro" id="IPR050714">
    <property type="entry name" value="Cobalamin_biosynth_MTase"/>
</dbReference>
<dbReference type="Gene3D" id="3.40.1010.10">
    <property type="entry name" value="Cobalt-precorrin-4 Transmethylase, Domain 1"/>
    <property type="match status" value="1"/>
</dbReference>
<accession>F5YLB7</accession>
<dbReference type="NCBIfam" id="TIGR02469">
    <property type="entry name" value="CbiT"/>
    <property type="match status" value="1"/>
</dbReference>
<keyword evidence="5" id="KW-0949">S-adenosyl-L-methionine</keyword>
<reference evidence="7 8" key="2">
    <citation type="journal article" date="2011" name="ISME J.">
        <title>RNA-seq reveals cooperative metabolic interactions between two termite-gut spirochete species in co-culture.</title>
        <authorList>
            <person name="Rosenthal A.Z."/>
            <person name="Matson E.G."/>
            <person name="Eldar A."/>
            <person name="Leadbetter J.R."/>
        </authorList>
    </citation>
    <scope>NUCLEOTIDE SEQUENCE [LARGE SCALE GENOMIC DNA]</scope>
    <source>
        <strain evidence="8">ATCC BAA-887 / DSM 12427 / ZAS-2</strain>
    </source>
</reference>
<dbReference type="OrthoDB" id="9780707at2"/>
<evidence type="ECO:0000256" key="5">
    <source>
        <dbReference type="ARBA" id="ARBA00022691"/>
    </source>
</evidence>
<dbReference type="Proteomes" id="UP000009223">
    <property type="component" value="Chromosome"/>
</dbReference>
<dbReference type="GO" id="GO:0032259">
    <property type="term" value="P:methylation"/>
    <property type="evidence" value="ECO:0007669"/>
    <property type="project" value="UniProtKB-KW"/>
</dbReference>
<feature type="domain" description="Tetrapyrrole methylase" evidence="6">
    <location>
        <begin position="4"/>
        <end position="188"/>
    </location>
</feature>
<dbReference type="InterPro" id="IPR014777">
    <property type="entry name" value="4pyrrole_Mease_sub1"/>
</dbReference>
<dbReference type="eggNOG" id="COG2241">
    <property type="taxonomic scope" value="Bacteria"/>
</dbReference>
<dbReference type="RefSeq" id="WP_015709495.1">
    <property type="nucleotide sequence ID" value="NC_015578.1"/>
</dbReference>
<dbReference type="KEGG" id="tpi:TREPR_0525"/>
<dbReference type="Pfam" id="PF00590">
    <property type="entry name" value="TP_methylase"/>
    <property type="match status" value="1"/>
</dbReference>
<dbReference type="PANTHER" id="PTHR43182:SF1">
    <property type="entry name" value="COBALT-PRECORRIN-7 C(5)-METHYLTRANSFERASE"/>
    <property type="match status" value="1"/>
</dbReference>
<dbReference type="Gene3D" id="3.30.950.10">
    <property type="entry name" value="Methyltransferase, Cobalt-precorrin-4 Transmethylase, Domain 2"/>
    <property type="match status" value="1"/>
</dbReference>
<keyword evidence="2" id="KW-0169">Cobalamin biosynthesis</keyword>